<accession>A0AA40EFA2</accession>
<name>A0AA40EFA2_9PEZI</name>
<keyword evidence="3" id="KW-1185">Reference proteome</keyword>
<evidence type="ECO:0000313" key="2">
    <source>
        <dbReference type="EMBL" id="KAK0739384.1"/>
    </source>
</evidence>
<organism evidence="2 3">
    <name type="scientific">Apiosordaria backusii</name>
    <dbReference type="NCBI Taxonomy" id="314023"/>
    <lineage>
        <taxon>Eukaryota</taxon>
        <taxon>Fungi</taxon>
        <taxon>Dikarya</taxon>
        <taxon>Ascomycota</taxon>
        <taxon>Pezizomycotina</taxon>
        <taxon>Sordariomycetes</taxon>
        <taxon>Sordariomycetidae</taxon>
        <taxon>Sordariales</taxon>
        <taxon>Lasiosphaeriaceae</taxon>
        <taxon>Apiosordaria</taxon>
    </lineage>
</organism>
<dbReference type="PANTHER" id="PTHR36195">
    <property type="entry name" value="DOMAIN PROTEIN, PUTATIVE (AFU_ORTHOLOGUE AFUA_5G01990)-RELATED-RELATED"/>
    <property type="match status" value="1"/>
</dbReference>
<dbReference type="EMBL" id="JAUKTV010000004">
    <property type="protein sequence ID" value="KAK0739384.1"/>
    <property type="molecule type" value="Genomic_DNA"/>
</dbReference>
<gene>
    <name evidence="2" type="ORF">B0T21DRAFT_346698</name>
</gene>
<dbReference type="Pfam" id="PF04681">
    <property type="entry name" value="Bys1"/>
    <property type="match status" value="1"/>
</dbReference>
<proteinExistence type="predicted"/>
<evidence type="ECO:0008006" key="4">
    <source>
        <dbReference type="Google" id="ProtNLM"/>
    </source>
</evidence>
<dbReference type="AlphaFoldDB" id="A0AA40EFA2"/>
<evidence type="ECO:0000256" key="1">
    <source>
        <dbReference type="SAM" id="SignalP"/>
    </source>
</evidence>
<protein>
    <recommendedName>
        <fullName evidence="4">Bys1 family protein</fullName>
    </recommendedName>
</protein>
<feature type="chain" id="PRO_5041342760" description="Bys1 family protein" evidence="1">
    <location>
        <begin position="20"/>
        <end position="161"/>
    </location>
</feature>
<sequence length="161" mass="16733">MLTTLLLTPIALLATTASAIGSARVNNKCTSNVYVWPVGTNITGPYALSGTVGYYAESFHVDPNTGGRALKISSRPDGLYTPGTPQTIFAYNLDVGANQVWFDLSNVFGNNPAFVGKKITVKSADPACTQEIVWPAGVPPGGSQVRVCGAGSNVVLTLCAP</sequence>
<evidence type="ECO:0000313" key="3">
    <source>
        <dbReference type="Proteomes" id="UP001172159"/>
    </source>
</evidence>
<reference evidence="2" key="1">
    <citation type="submission" date="2023-06" db="EMBL/GenBank/DDBJ databases">
        <title>Genome-scale phylogeny and comparative genomics of the fungal order Sordariales.</title>
        <authorList>
            <consortium name="Lawrence Berkeley National Laboratory"/>
            <person name="Hensen N."/>
            <person name="Bonometti L."/>
            <person name="Westerberg I."/>
            <person name="Brannstrom I.O."/>
            <person name="Guillou S."/>
            <person name="Cros-Aarteil S."/>
            <person name="Calhoun S."/>
            <person name="Haridas S."/>
            <person name="Kuo A."/>
            <person name="Mondo S."/>
            <person name="Pangilinan J."/>
            <person name="Riley R."/>
            <person name="Labutti K."/>
            <person name="Andreopoulos B."/>
            <person name="Lipzen A."/>
            <person name="Chen C."/>
            <person name="Yanf M."/>
            <person name="Daum C."/>
            <person name="Ng V."/>
            <person name="Clum A."/>
            <person name="Steindorff A."/>
            <person name="Ohm R."/>
            <person name="Martin F."/>
            <person name="Silar P."/>
            <person name="Natvig D."/>
            <person name="Lalanne C."/>
            <person name="Gautier V."/>
            <person name="Ament-Velasquez S.L."/>
            <person name="Kruys A."/>
            <person name="Hutchinson M.I."/>
            <person name="Powell A.J."/>
            <person name="Barry K."/>
            <person name="Miller A.N."/>
            <person name="Grigoriev I.V."/>
            <person name="Debuchy R."/>
            <person name="Gladieux P."/>
            <person name="Thoren M.H."/>
            <person name="Johannesson H."/>
        </authorList>
    </citation>
    <scope>NUCLEOTIDE SEQUENCE</scope>
    <source>
        <strain evidence="2">CBS 540.89</strain>
    </source>
</reference>
<dbReference type="InterPro" id="IPR006771">
    <property type="entry name" value="CetA-like"/>
</dbReference>
<dbReference type="Proteomes" id="UP001172159">
    <property type="component" value="Unassembled WGS sequence"/>
</dbReference>
<comment type="caution">
    <text evidence="2">The sequence shown here is derived from an EMBL/GenBank/DDBJ whole genome shotgun (WGS) entry which is preliminary data.</text>
</comment>
<dbReference type="PANTHER" id="PTHR36195:SF4">
    <property type="entry name" value="DOMAIN PROTEIN, PUTATIVE (AFU_ORTHOLOGUE AFUA_5G01990)-RELATED"/>
    <property type="match status" value="1"/>
</dbReference>
<feature type="signal peptide" evidence="1">
    <location>
        <begin position="1"/>
        <end position="19"/>
    </location>
</feature>
<keyword evidence="1" id="KW-0732">Signal</keyword>